<feature type="compositionally biased region" description="Low complexity" evidence="1">
    <location>
        <begin position="34"/>
        <end position="46"/>
    </location>
</feature>
<evidence type="ECO:0000256" key="1">
    <source>
        <dbReference type="SAM" id="MobiDB-lite"/>
    </source>
</evidence>
<evidence type="ECO:0000313" key="2">
    <source>
        <dbReference type="EMBL" id="KAK1119805.1"/>
    </source>
</evidence>
<gene>
    <name evidence="2" type="ORF">K0M31_012883</name>
</gene>
<keyword evidence="3" id="KW-1185">Reference proteome</keyword>
<sequence length="70" mass="7667">MLLGYHWDCSDWVRPSQNPLPNITEVPGSEVPDSSSFHSNESNESNTHQLPSGELCDCMLGGSTIAFTRS</sequence>
<evidence type="ECO:0000313" key="3">
    <source>
        <dbReference type="Proteomes" id="UP001177670"/>
    </source>
</evidence>
<name>A0AA40FIN2_9HYME</name>
<dbReference type="Proteomes" id="UP001177670">
    <property type="component" value="Unassembled WGS sequence"/>
</dbReference>
<feature type="region of interest" description="Disordered" evidence="1">
    <location>
        <begin position="18"/>
        <end position="51"/>
    </location>
</feature>
<dbReference type="EMBL" id="JAHYIQ010000034">
    <property type="protein sequence ID" value="KAK1119805.1"/>
    <property type="molecule type" value="Genomic_DNA"/>
</dbReference>
<comment type="caution">
    <text evidence="2">The sequence shown here is derived from an EMBL/GenBank/DDBJ whole genome shotgun (WGS) entry which is preliminary data.</text>
</comment>
<protein>
    <submittedName>
        <fullName evidence="2">Uncharacterized protein</fullName>
    </submittedName>
</protein>
<organism evidence="2 3">
    <name type="scientific">Melipona bicolor</name>
    <dbReference type="NCBI Taxonomy" id="60889"/>
    <lineage>
        <taxon>Eukaryota</taxon>
        <taxon>Metazoa</taxon>
        <taxon>Ecdysozoa</taxon>
        <taxon>Arthropoda</taxon>
        <taxon>Hexapoda</taxon>
        <taxon>Insecta</taxon>
        <taxon>Pterygota</taxon>
        <taxon>Neoptera</taxon>
        <taxon>Endopterygota</taxon>
        <taxon>Hymenoptera</taxon>
        <taxon>Apocrita</taxon>
        <taxon>Aculeata</taxon>
        <taxon>Apoidea</taxon>
        <taxon>Anthophila</taxon>
        <taxon>Apidae</taxon>
        <taxon>Melipona</taxon>
    </lineage>
</organism>
<proteinExistence type="predicted"/>
<accession>A0AA40FIN2</accession>
<reference evidence="2" key="1">
    <citation type="submission" date="2021-10" db="EMBL/GenBank/DDBJ databases">
        <title>Melipona bicolor Genome sequencing and assembly.</title>
        <authorList>
            <person name="Araujo N.S."/>
            <person name="Arias M.C."/>
        </authorList>
    </citation>
    <scope>NUCLEOTIDE SEQUENCE</scope>
    <source>
        <strain evidence="2">USP_2M_L1-L4_2017</strain>
        <tissue evidence="2">Whole body</tissue>
    </source>
</reference>
<dbReference type="AlphaFoldDB" id="A0AA40FIN2"/>